<sequence>MRILQQRLLRGANLYSRLPCIVALVESALEDAGIQLAYTARYLQQACGEAVEFMHAEAVADAPGQWRVAVQYALEHVGQAALAAAAQLISATERGETPDVGAAVAALRAQAASMRLSAAAQAVAREVAALGVPVQRISEHGDLLRLGWGYRQRLYSERAIDQQMMRSLLIEAQQRTPVVPPPSHDQQALLRELRDDSHQARIPVIGVTGTNGKTTTTLMIAHTVRLAGYRTGCASTQGLALDGEPYATGDCTGYWSHRSILASPETEFAVLETARGGLLKRGLAYDRCDAGVMLNVSDDHLGLDGVDTVEQLARVKALVAQAAAVAVLNADDAHCVAARARLAAGARAMYFSMRPDNPVLTAHLAQGGDAVWLEHDTIMLCQRQVRQKVIAAAHIPATSGGMARYNIANSMAATAALAACGFSLTQIHAGLSSFESDAATNPLRSNVFELGAFHIVLDYAHNPAAYAAVATLARGLAQGQGRVLAVVTSPGDRRDADLTRIGATCAAHFDRLFVYESQGRGRAPGAAAELISAGARAAGGAAVSTFDGAEGAVQAAYRACQPGDVLVFACGTRVATLIDAIRAIDAPAAERLAQQAAPAS</sequence>
<dbReference type="RefSeq" id="WP_155467948.1">
    <property type="nucleotide sequence ID" value="NZ_WNKY01000062.1"/>
</dbReference>
<dbReference type="InterPro" id="IPR036565">
    <property type="entry name" value="Mur-like_cat_sf"/>
</dbReference>
<dbReference type="SUPFAM" id="SSF53244">
    <property type="entry name" value="MurD-like peptide ligases, peptide-binding domain"/>
    <property type="match status" value="1"/>
</dbReference>
<dbReference type="Proteomes" id="UP000475582">
    <property type="component" value="Unassembled WGS sequence"/>
</dbReference>
<comment type="caution">
    <text evidence="3">The sequence shown here is derived from an EMBL/GenBank/DDBJ whole genome shotgun (WGS) entry which is preliminary data.</text>
</comment>
<dbReference type="GO" id="GO:0005524">
    <property type="term" value="F:ATP binding"/>
    <property type="evidence" value="ECO:0007669"/>
    <property type="project" value="InterPro"/>
</dbReference>
<keyword evidence="4" id="KW-1185">Reference proteome</keyword>
<dbReference type="PANTHER" id="PTHR23135">
    <property type="entry name" value="MUR LIGASE FAMILY MEMBER"/>
    <property type="match status" value="1"/>
</dbReference>
<dbReference type="Gene3D" id="3.40.1190.10">
    <property type="entry name" value="Mur-like, catalytic domain"/>
    <property type="match status" value="1"/>
</dbReference>
<evidence type="ECO:0000313" key="4">
    <source>
        <dbReference type="Proteomes" id="UP000475582"/>
    </source>
</evidence>
<name>A0A6L6PTP7_9BURK</name>
<dbReference type="Gene3D" id="3.90.190.20">
    <property type="entry name" value="Mur ligase, C-terminal domain"/>
    <property type="match status" value="1"/>
</dbReference>
<dbReference type="InterPro" id="IPR004101">
    <property type="entry name" value="Mur_ligase_C"/>
</dbReference>
<gene>
    <name evidence="3" type="ORF">GM676_29150</name>
</gene>
<dbReference type="OrthoDB" id="8768340at2"/>
<dbReference type="InterPro" id="IPR036615">
    <property type="entry name" value="Mur_ligase_C_dom_sf"/>
</dbReference>
<dbReference type="Pfam" id="PF08245">
    <property type="entry name" value="Mur_ligase_M"/>
    <property type="match status" value="1"/>
</dbReference>
<dbReference type="PANTHER" id="PTHR23135:SF18">
    <property type="entry name" value="CYANOPHYCIN SYNTHETASE"/>
    <property type="match status" value="1"/>
</dbReference>
<dbReference type="InterPro" id="IPR013221">
    <property type="entry name" value="Mur_ligase_cen"/>
</dbReference>
<organism evidence="3 4">
    <name type="scientific">Duganella radicis</name>
    <dbReference type="NCBI Taxonomy" id="551988"/>
    <lineage>
        <taxon>Bacteria</taxon>
        <taxon>Pseudomonadati</taxon>
        <taxon>Pseudomonadota</taxon>
        <taxon>Betaproteobacteria</taxon>
        <taxon>Burkholderiales</taxon>
        <taxon>Oxalobacteraceae</taxon>
        <taxon>Telluria group</taxon>
        <taxon>Duganella</taxon>
    </lineage>
</organism>
<feature type="domain" description="Mur ligase C-terminal" evidence="1">
    <location>
        <begin position="452"/>
        <end position="569"/>
    </location>
</feature>
<proteinExistence type="predicted"/>
<dbReference type="SUPFAM" id="SSF53623">
    <property type="entry name" value="MurD-like peptide ligases, catalytic domain"/>
    <property type="match status" value="1"/>
</dbReference>
<dbReference type="GO" id="GO:0016881">
    <property type="term" value="F:acid-amino acid ligase activity"/>
    <property type="evidence" value="ECO:0007669"/>
    <property type="project" value="InterPro"/>
</dbReference>
<reference evidence="3 4" key="1">
    <citation type="submission" date="2019-11" db="EMBL/GenBank/DDBJ databases">
        <title>Type strains purchased from KCTC, JCM and DSMZ.</title>
        <authorList>
            <person name="Lu H."/>
        </authorList>
    </citation>
    <scope>NUCLEOTIDE SEQUENCE [LARGE SCALE GENOMIC DNA]</scope>
    <source>
        <strain evidence="3 4">KCTC 22382</strain>
    </source>
</reference>
<dbReference type="AlphaFoldDB" id="A0A6L6PTP7"/>
<feature type="domain" description="Mur ligase central" evidence="2">
    <location>
        <begin position="207"/>
        <end position="416"/>
    </location>
</feature>
<dbReference type="EMBL" id="WNKY01000062">
    <property type="protein sequence ID" value="MTV41625.1"/>
    <property type="molecule type" value="Genomic_DNA"/>
</dbReference>
<protein>
    <recommendedName>
        <fullName evidence="5">Mur ligase</fullName>
    </recommendedName>
</protein>
<evidence type="ECO:0008006" key="5">
    <source>
        <dbReference type="Google" id="ProtNLM"/>
    </source>
</evidence>
<dbReference type="Pfam" id="PF02875">
    <property type="entry name" value="Mur_ligase_C"/>
    <property type="match status" value="1"/>
</dbReference>
<evidence type="ECO:0000259" key="1">
    <source>
        <dbReference type="Pfam" id="PF02875"/>
    </source>
</evidence>
<evidence type="ECO:0000259" key="2">
    <source>
        <dbReference type="Pfam" id="PF08245"/>
    </source>
</evidence>
<evidence type="ECO:0000313" key="3">
    <source>
        <dbReference type="EMBL" id="MTV41625.1"/>
    </source>
</evidence>
<accession>A0A6L6PTP7</accession>